<dbReference type="InterPro" id="IPR001841">
    <property type="entry name" value="Znf_RING"/>
</dbReference>
<evidence type="ECO:0000256" key="7">
    <source>
        <dbReference type="ARBA" id="ARBA00022771"/>
    </source>
</evidence>
<gene>
    <name evidence="21" type="primary">TRIM58</name>
</gene>
<dbReference type="PROSITE" id="PS50089">
    <property type="entry name" value="ZF_RING_2"/>
    <property type="match status" value="1"/>
</dbReference>
<keyword evidence="22" id="KW-1185">Reference proteome</keyword>
<feature type="domain" description="G-protein coupled receptors family 1 profile" evidence="20">
    <location>
        <begin position="408"/>
        <end position="657"/>
    </location>
</feature>
<dbReference type="Gene3D" id="2.60.120.920">
    <property type="match status" value="1"/>
</dbReference>
<dbReference type="SMART" id="SM00589">
    <property type="entry name" value="PRY"/>
    <property type="match status" value="1"/>
</dbReference>
<evidence type="ECO:0000259" key="18">
    <source>
        <dbReference type="PROSITE" id="PS50089"/>
    </source>
</evidence>
<feature type="transmembrane region" description="Helical" evidence="17">
    <location>
        <begin position="465"/>
        <end position="487"/>
    </location>
</feature>
<dbReference type="PROSITE" id="PS00237">
    <property type="entry name" value="G_PROTEIN_RECEP_F1_1"/>
    <property type="match status" value="1"/>
</dbReference>
<dbReference type="InterPro" id="IPR017907">
    <property type="entry name" value="Znf_RING_CS"/>
</dbReference>
<dbReference type="GO" id="GO:0005886">
    <property type="term" value="C:plasma membrane"/>
    <property type="evidence" value="ECO:0007669"/>
    <property type="project" value="UniProtKB-SubCell"/>
</dbReference>
<dbReference type="Gene3D" id="3.30.40.10">
    <property type="entry name" value="Zinc/RING finger domain, C3HC4 (zinc finger)"/>
    <property type="match status" value="1"/>
</dbReference>
<keyword evidence="5" id="KW-0479">Metal-binding</keyword>
<dbReference type="InterPro" id="IPR017452">
    <property type="entry name" value="GPCR_Rhodpsn_7TM"/>
</dbReference>
<accession>A0A7N4PCT1</accession>
<keyword evidence="11 17" id="KW-0472">Membrane</keyword>
<dbReference type="SMART" id="SM00336">
    <property type="entry name" value="BBOX"/>
    <property type="match status" value="1"/>
</dbReference>
<dbReference type="Gene3D" id="3.30.160.60">
    <property type="entry name" value="Classic Zinc Finger"/>
    <property type="match status" value="1"/>
</dbReference>
<evidence type="ECO:0000256" key="5">
    <source>
        <dbReference type="ARBA" id="ARBA00022723"/>
    </source>
</evidence>
<dbReference type="CDD" id="cd15434">
    <property type="entry name" value="7tmA_OR2W-like"/>
    <property type="match status" value="1"/>
</dbReference>
<feature type="transmembrane region" description="Helical" evidence="17">
    <location>
        <begin position="609"/>
        <end position="627"/>
    </location>
</feature>
<keyword evidence="8" id="KW-0862">Zinc</keyword>
<dbReference type="CDD" id="cd16606">
    <property type="entry name" value="RING-HC_TRIM58_C-IV"/>
    <property type="match status" value="1"/>
</dbReference>
<dbReference type="Proteomes" id="UP000007648">
    <property type="component" value="Unassembled WGS sequence"/>
</dbReference>
<keyword evidence="12 15" id="KW-0675">Receptor</keyword>
<dbReference type="Pfam" id="PF13765">
    <property type="entry name" value="PRY"/>
    <property type="match status" value="1"/>
</dbReference>
<dbReference type="InterPro" id="IPR006574">
    <property type="entry name" value="PRY"/>
</dbReference>
<dbReference type="PRINTS" id="PR00245">
    <property type="entry name" value="OLFACTORYR"/>
</dbReference>
<evidence type="ECO:0000256" key="13">
    <source>
        <dbReference type="ARBA" id="ARBA00023224"/>
    </source>
</evidence>
<dbReference type="PRINTS" id="PR00237">
    <property type="entry name" value="GPCRRHODOPSN"/>
</dbReference>
<comment type="similarity">
    <text evidence="15">Belongs to the G-protein coupled receptor 1 family.</text>
</comment>
<evidence type="ECO:0000313" key="21">
    <source>
        <dbReference type="Ensembl" id="ENSSHAP00000036406.1"/>
    </source>
</evidence>
<dbReference type="GO" id="GO:0004930">
    <property type="term" value="F:G protein-coupled receptor activity"/>
    <property type="evidence" value="ECO:0007669"/>
    <property type="project" value="UniProtKB-KW"/>
</dbReference>
<reference evidence="21 22" key="1">
    <citation type="journal article" date="2011" name="Proc. Natl. Acad. Sci. U.S.A.">
        <title>Genetic diversity and population structure of the endangered marsupial Sarcophilus harrisii (Tasmanian devil).</title>
        <authorList>
            <person name="Miller W."/>
            <person name="Hayes V.M."/>
            <person name="Ratan A."/>
            <person name="Petersen D.C."/>
            <person name="Wittekindt N.E."/>
            <person name="Miller J."/>
            <person name="Walenz B."/>
            <person name="Knight J."/>
            <person name="Qi J."/>
            <person name="Zhao F."/>
            <person name="Wang Q."/>
            <person name="Bedoya-Reina O.C."/>
            <person name="Katiyar N."/>
            <person name="Tomsho L.P."/>
            <person name="Kasson L.M."/>
            <person name="Hardie R.A."/>
            <person name="Woodbridge P."/>
            <person name="Tindall E.A."/>
            <person name="Bertelsen M.F."/>
            <person name="Dixon D."/>
            <person name="Pyecroft S."/>
            <person name="Helgen K.M."/>
            <person name="Lesk A.M."/>
            <person name="Pringle T.H."/>
            <person name="Patterson N."/>
            <person name="Zhang Y."/>
            <person name="Kreiss A."/>
            <person name="Woods G.M."/>
            <person name="Jones M.E."/>
            <person name="Schuster S.C."/>
        </authorList>
    </citation>
    <scope>NUCLEOTIDE SEQUENCE [LARGE SCALE GENOMIC DNA]</scope>
</reference>
<organism evidence="21 22">
    <name type="scientific">Sarcophilus harrisii</name>
    <name type="common">Tasmanian devil</name>
    <name type="synonym">Sarcophilus laniarius</name>
    <dbReference type="NCBI Taxonomy" id="9305"/>
    <lineage>
        <taxon>Eukaryota</taxon>
        <taxon>Metazoa</taxon>
        <taxon>Chordata</taxon>
        <taxon>Craniata</taxon>
        <taxon>Vertebrata</taxon>
        <taxon>Euteleostomi</taxon>
        <taxon>Mammalia</taxon>
        <taxon>Metatheria</taxon>
        <taxon>Dasyuromorphia</taxon>
        <taxon>Dasyuridae</taxon>
        <taxon>Sarcophilus</taxon>
    </lineage>
</organism>
<keyword evidence="4 15" id="KW-0812">Transmembrane</keyword>
<feature type="transmembrane region" description="Helical" evidence="17">
    <location>
        <begin position="507"/>
        <end position="525"/>
    </location>
</feature>
<feature type="transmembrane region" description="Helical" evidence="17">
    <location>
        <begin position="392"/>
        <end position="415"/>
    </location>
</feature>
<evidence type="ECO:0000259" key="19">
    <source>
        <dbReference type="PROSITE" id="PS50119"/>
    </source>
</evidence>
<dbReference type="GeneTree" id="ENSGT00940000162246"/>
<evidence type="ECO:0000259" key="20">
    <source>
        <dbReference type="PROSITE" id="PS50262"/>
    </source>
</evidence>
<feature type="transmembrane region" description="Helical" evidence="17">
    <location>
        <begin position="427"/>
        <end position="445"/>
    </location>
</feature>
<dbReference type="PRINTS" id="PR01407">
    <property type="entry name" value="BUTYPHLNCDUF"/>
</dbReference>
<keyword evidence="10 15" id="KW-0297">G-protein coupled receptor</keyword>
<keyword evidence="16" id="KW-0175">Coiled coil</keyword>
<evidence type="ECO:0000256" key="3">
    <source>
        <dbReference type="ARBA" id="ARBA00022606"/>
    </source>
</evidence>
<reference evidence="21" key="3">
    <citation type="submission" date="2025-09" db="UniProtKB">
        <authorList>
            <consortium name="Ensembl"/>
        </authorList>
    </citation>
    <scope>IDENTIFICATION</scope>
</reference>
<evidence type="ECO:0000256" key="1">
    <source>
        <dbReference type="ARBA" id="ARBA00004651"/>
    </source>
</evidence>
<dbReference type="Pfam" id="PF15227">
    <property type="entry name" value="zf-C3HC4_4"/>
    <property type="match status" value="1"/>
</dbReference>
<dbReference type="Pfam" id="PF13853">
    <property type="entry name" value="7tm_4"/>
    <property type="match status" value="1"/>
</dbReference>
<dbReference type="InterPro" id="IPR013320">
    <property type="entry name" value="ConA-like_dom_sf"/>
</dbReference>
<dbReference type="InterPro" id="IPR042699">
    <property type="entry name" value="TRIM58_RING-HC"/>
</dbReference>
<feature type="domain" description="RING-type" evidence="18">
    <location>
        <begin position="41"/>
        <end position="86"/>
    </location>
</feature>
<dbReference type="GO" id="GO:0004984">
    <property type="term" value="F:olfactory receptor activity"/>
    <property type="evidence" value="ECO:0007669"/>
    <property type="project" value="InterPro"/>
</dbReference>
<dbReference type="PROSITE" id="PS00518">
    <property type="entry name" value="ZF_RING_1"/>
    <property type="match status" value="1"/>
</dbReference>
<keyword evidence="7 14" id="KW-0863">Zinc-finger</keyword>
<evidence type="ECO:0000256" key="15">
    <source>
        <dbReference type="RuleBase" id="RU000688"/>
    </source>
</evidence>
<evidence type="ECO:0000256" key="16">
    <source>
        <dbReference type="SAM" id="Coils"/>
    </source>
</evidence>
<dbReference type="InParanoid" id="A0A7N4PCT1"/>
<dbReference type="InterPro" id="IPR013083">
    <property type="entry name" value="Znf_RING/FYVE/PHD"/>
</dbReference>
<dbReference type="InterPro" id="IPR000276">
    <property type="entry name" value="GPCR_Rhodpsn"/>
</dbReference>
<evidence type="ECO:0000256" key="14">
    <source>
        <dbReference type="PROSITE-ProRule" id="PRU00024"/>
    </source>
</evidence>
<dbReference type="GO" id="GO:0008270">
    <property type="term" value="F:zinc ion binding"/>
    <property type="evidence" value="ECO:0007669"/>
    <property type="project" value="UniProtKB-KW"/>
</dbReference>
<proteinExistence type="inferred from homology"/>
<feature type="transmembrane region" description="Helical" evidence="17">
    <location>
        <begin position="639"/>
        <end position="659"/>
    </location>
</feature>
<reference evidence="21" key="2">
    <citation type="submission" date="2025-08" db="UniProtKB">
        <authorList>
            <consortium name="Ensembl"/>
        </authorList>
    </citation>
    <scope>IDENTIFICATION</scope>
</reference>
<evidence type="ECO:0000256" key="6">
    <source>
        <dbReference type="ARBA" id="ARBA00022725"/>
    </source>
</evidence>
<evidence type="ECO:0000313" key="22">
    <source>
        <dbReference type="Proteomes" id="UP000007648"/>
    </source>
</evidence>
<evidence type="ECO:0000256" key="4">
    <source>
        <dbReference type="ARBA" id="ARBA00022692"/>
    </source>
</evidence>
<feature type="coiled-coil region" evidence="16">
    <location>
        <begin position="220"/>
        <end position="258"/>
    </location>
</feature>
<dbReference type="InterPro" id="IPR000725">
    <property type="entry name" value="Olfact_rcpt"/>
</dbReference>
<dbReference type="Pfam" id="PF00643">
    <property type="entry name" value="zf-B_box"/>
    <property type="match status" value="1"/>
</dbReference>
<evidence type="ECO:0000256" key="9">
    <source>
        <dbReference type="ARBA" id="ARBA00022989"/>
    </source>
</evidence>
<keyword evidence="13 15" id="KW-0807">Transducer</keyword>
<dbReference type="InterPro" id="IPR003879">
    <property type="entry name" value="Butyrophylin_SPRY"/>
</dbReference>
<dbReference type="AlphaFoldDB" id="A0A7N4PCT1"/>
<keyword evidence="9 17" id="KW-1133">Transmembrane helix</keyword>
<feature type="transmembrane region" description="Helical" evidence="17">
    <location>
        <begin position="567"/>
        <end position="588"/>
    </location>
</feature>
<feature type="domain" description="B box-type" evidence="19">
    <location>
        <begin position="117"/>
        <end position="158"/>
    </location>
</feature>
<dbReference type="PROSITE" id="PS50262">
    <property type="entry name" value="G_PROTEIN_RECEP_F1_2"/>
    <property type="match status" value="1"/>
</dbReference>
<evidence type="ECO:0000256" key="10">
    <source>
        <dbReference type="ARBA" id="ARBA00023040"/>
    </source>
</evidence>
<dbReference type="SMART" id="SM00184">
    <property type="entry name" value="RING"/>
    <property type="match status" value="1"/>
</dbReference>
<dbReference type="PANTHER" id="PTHR26453">
    <property type="entry name" value="OLFACTORY RECEPTOR"/>
    <property type="match status" value="1"/>
</dbReference>
<evidence type="ECO:0000256" key="8">
    <source>
        <dbReference type="ARBA" id="ARBA00022833"/>
    </source>
</evidence>
<evidence type="ECO:0000256" key="11">
    <source>
        <dbReference type="ARBA" id="ARBA00023136"/>
    </source>
</evidence>
<keyword evidence="2" id="KW-1003">Cell membrane</keyword>
<dbReference type="SUPFAM" id="SSF57845">
    <property type="entry name" value="B-box zinc-binding domain"/>
    <property type="match status" value="1"/>
</dbReference>
<sequence length="681" mass="77485">MLVRNSSCYQKSQAVDVLMLKKAAVMATGFSVERLKEEAKCPICLDFLQDPVSVDCGHSFCFQCIIEFCEKSDSSQGSAYSCPQCRSQFHQNNFRPNRQLASMVESIKQLALSSSTKKTWLCEIHKEELNYFCEEDQIPLCWICDTSPEHRTHKTVPLEEAIRSYKVKVQLGLEHVKKEMEEVLNQETNVGKKIVIWKEKVKLWRQQFMLEFQKQHGFLVQEEQQQLRRLEEEERATIQKLKASKAKLAQQIQILRNLTVELEECSQCTAQDLQEHVKDVLRRSENITFQESEFISIDLKMMCSVPGMMTMLKSFQVNVRLDPATAHPSLHLTEDQQSIWDGNVWQDVPNNSERFDTWPCVLGIVQMMDGTNESTQYDFILLGFSKRPQLELVLFVVILIAYLLTVVGNTTIILVSQIDFRLHTPMYFFLTHLSFLDLCFTTSSIPQLLYNLSGPDKTISHTGCAIQLFLFLALGGVECLLLAVMAYDRFVAVCKPLHYIVIMHPKLCLGLVSIAWFGGVINSLTMSPITLKLPRCGNNKINHFLCEMPALIRVACVNTVVIENTVFVLAVVIVLTPLILILISYGYITKAVLQIKSAVGRRKAINTCSSHLIIVSLFYGNIIYIYMQPGNSASQDQGKFFTLFYNIVTPLLNPVIYTLRNKEVKGALRRLLGANKGANEK</sequence>
<dbReference type="InterPro" id="IPR000315">
    <property type="entry name" value="Znf_B-box"/>
</dbReference>
<comment type="subcellular location">
    <subcellularLocation>
        <location evidence="1">Cell membrane</location>
        <topology evidence="1">Multi-pass membrane protein</topology>
    </subcellularLocation>
</comment>
<dbReference type="PROSITE" id="PS50119">
    <property type="entry name" value="ZF_BBOX"/>
    <property type="match status" value="1"/>
</dbReference>
<dbReference type="FunFam" id="1.20.1070.10:FF:000005">
    <property type="entry name" value="Olfactory receptor"/>
    <property type="match status" value="1"/>
</dbReference>
<evidence type="ECO:0000256" key="17">
    <source>
        <dbReference type="SAM" id="Phobius"/>
    </source>
</evidence>
<evidence type="ECO:0000256" key="12">
    <source>
        <dbReference type="ARBA" id="ARBA00023170"/>
    </source>
</evidence>
<evidence type="ECO:0000256" key="2">
    <source>
        <dbReference type="ARBA" id="ARBA00022475"/>
    </source>
</evidence>
<keyword evidence="3" id="KW-0716">Sensory transduction</keyword>
<keyword evidence="6" id="KW-0552">Olfaction</keyword>
<dbReference type="SUPFAM" id="SSF57850">
    <property type="entry name" value="RING/U-box"/>
    <property type="match status" value="1"/>
</dbReference>
<protein>
    <submittedName>
        <fullName evidence="21">Uncharacterized protein</fullName>
    </submittedName>
</protein>
<dbReference type="SUPFAM" id="SSF81321">
    <property type="entry name" value="Family A G protein-coupled receptor-like"/>
    <property type="match status" value="1"/>
</dbReference>
<dbReference type="Ensembl" id="ENSSHAT00000048304.1">
    <property type="protein sequence ID" value="ENSSHAP00000036406.1"/>
    <property type="gene ID" value="ENSSHAG00000026806.1"/>
</dbReference>
<dbReference type="InterPro" id="IPR043136">
    <property type="entry name" value="B30.2/SPRY_sf"/>
</dbReference>
<dbReference type="SUPFAM" id="SSF49899">
    <property type="entry name" value="Concanavalin A-like lectins/glucanases"/>
    <property type="match status" value="1"/>
</dbReference>
<dbReference type="Gene3D" id="1.20.1070.10">
    <property type="entry name" value="Rhodopsin 7-helix transmembrane proteins"/>
    <property type="match status" value="1"/>
</dbReference>
<name>A0A7N4PCT1_SARHA</name>